<comment type="cofactor">
    <cofactor evidence="1">
        <name>Fe(2+)</name>
        <dbReference type="ChEBI" id="CHEBI:29033"/>
    </cofactor>
</comment>
<sequence length="346" mass="40043">MILPTVAALKRLFDANPLLYRTAFGLATFNVDYCKQRLHRSRYSSRFGGLWTDRVDYEEQLRRRLNRGEVTADRVDSLNSWREQGFLKLDNAVDHRLIDDYLDELESLKVRSPSPLCVTSSTLQSPAPFSAEVFSGNASSRIVDDYFYSESARYLLFHPSITEHLSLFLESEPVLTQSLSFETGSEQAVHQDTAFVRMNAPMKFIGVWIALEDIQPGTGELVYFPESHHWPDFLFSRYFKHYDPDRDGEAQLHNWLAWMHEEARDRSQRLSSFFPKKGDVLFWHPALAHGGAPINDDNGTRRSLVSHYCAKGVRPLYHYYKPAQRKRYHWNGCTYTSAYYRSGSAS</sequence>
<dbReference type="EMBL" id="SHNO01000001">
    <property type="protein sequence ID" value="MCX2978211.1"/>
    <property type="molecule type" value="Genomic_DNA"/>
</dbReference>
<evidence type="ECO:0000256" key="1">
    <source>
        <dbReference type="ARBA" id="ARBA00001954"/>
    </source>
</evidence>
<dbReference type="SUPFAM" id="SSF51197">
    <property type="entry name" value="Clavaminate synthase-like"/>
    <property type="match status" value="1"/>
</dbReference>
<organism evidence="2 3">
    <name type="scientific">Candidatus Marimicrobium litorale</name>
    <dbReference type="NCBI Taxonomy" id="2518991"/>
    <lineage>
        <taxon>Bacteria</taxon>
        <taxon>Pseudomonadati</taxon>
        <taxon>Pseudomonadota</taxon>
        <taxon>Gammaproteobacteria</taxon>
        <taxon>Cellvibrionales</taxon>
        <taxon>Halieaceae</taxon>
        <taxon>Marimicrobium</taxon>
    </lineage>
</organism>
<dbReference type="Gene3D" id="2.60.120.620">
    <property type="entry name" value="q2cbj1_9rhob like domain"/>
    <property type="match status" value="1"/>
</dbReference>
<proteinExistence type="predicted"/>
<protein>
    <recommendedName>
        <fullName evidence="4">Phytanoyl-CoA dioxygenase (PhyH)</fullName>
    </recommendedName>
</protein>
<name>A0ABT3T8S6_9GAMM</name>
<gene>
    <name evidence="2" type="ORF">EYC82_12665</name>
</gene>
<dbReference type="InterPro" id="IPR008775">
    <property type="entry name" value="Phytyl_CoA_dOase-like"/>
</dbReference>
<dbReference type="PANTHER" id="PTHR20883">
    <property type="entry name" value="PHYTANOYL-COA DIOXYGENASE DOMAIN CONTAINING 1"/>
    <property type="match status" value="1"/>
</dbReference>
<dbReference type="PANTHER" id="PTHR20883:SF48">
    <property type="entry name" value="ECTOINE DIOXYGENASE"/>
    <property type="match status" value="1"/>
</dbReference>
<keyword evidence="3" id="KW-1185">Reference proteome</keyword>
<accession>A0ABT3T8S6</accession>
<evidence type="ECO:0000313" key="3">
    <source>
        <dbReference type="Proteomes" id="UP001143304"/>
    </source>
</evidence>
<evidence type="ECO:0000313" key="2">
    <source>
        <dbReference type="EMBL" id="MCX2978211.1"/>
    </source>
</evidence>
<comment type="caution">
    <text evidence="2">The sequence shown here is derived from an EMBL/GenBank/DDBJ whole genome shotgun (WGS) entry which is preliminary data.</text>
</comment>
<dbReference type="Pfam" id="PF05721">
    <property type="entry name" value="PhyH"/>
    <property type="match status" value="1"/>
</dbReference>
<evidence type="ECO:0008006" key="4">
    <source>
        <dbReference type="Google" id="ProtNLM"/>
    </source>
</evidence>
<dbReference type="RefSeq" id="WP_279249909.1">
    <property type="nucleotide sequence ID" value="NZ_SHNO01000001.1"/>
</dbReference>
<dbReference type="Proteomes" id="UP001143304">
    <property type="component" value="Unassembled WGS sequence"/>
</dbReference>
<reference evidence="2" key="1">
    <citation type="submission" date="2019-02" db="EMBL/GenBank/DDBJ databases">
        <authorList>
            <person name="Li S.-H."/>
        </authorList>
    </citation>
    <scope>NUCLEOTIDE SEQUENCE</scope>
    <source>
        <strain evidence="2">IMCC11814</strain>
    </source>
</reference>